<gene>
    <name evidence="1" type="ORF">GC106_76250</name>
</gene>
<sequence>MSFEVVVDDLRGHASHLNGLMDRLGTAIDAANTVSMSDEAYGLLCSFLPLIINPMEQEGLKSLRAASEAVGTTAGNVRLAADRYEQVDQAISRPFAETLTESSTPAAVRSLSVRRADNAVAQSSDGDR</sequence>
<evidence type="ECO:0000313" key="1">
    <source>
        <dbReference type="EMBL" id="NRN70360.1"/>
    </source>
</evidence>
<reference evidence="1 2" key="1">
    <citation type="submission" date="2020-01" db="EMBL/GenBank/DDBJ databases">
        <title>Kibdelosporangium persica a novel Actinomycetes from a hot desert in Iran.</title>
        <authorList>
            <person name="Safaei N."/>
            <person name="Zaburannyi N."/>
            <person name="Mueller R."/>
            <person name="Wink J."/>
        </authorList>
    </citation>
    <scope>NUCLEOTIDE SEQUENCE [LARGE SCALE GENOMIC DNA]</scope>
    <source>
        <strain evidence="1 2">4NS15</strain>
    </source>
</reference>
<dbReference type="RefSeq" id="WP_173141472.1">
    <property type="nucleotide sequence ID" value="NZ_CBCSGW010000021.1"/>
</dbReference>
<dbReference type="EMBL" id="JAAATY010000037">
    <property type="protein sequence ID" value="NRN70360.1"/>
    <property type="molecule type" value="Genomic_DNA"/>
</dbReference>
<dbReference type="InterPro" id="IPR022536">
    <property type="entry name" value="EspC"/>
</dbReference>
<organism evidence="1 2">
    <name type="scientific">Kibdelosporangium persicum</name>
    <dbReference type="NCBI Taxonomy" id="2698649"/>
    <lineage>
        <taxon>Bacteria</taxon>
        <taxon>Bacillati</taxon>
        <taxon>Actinomycetota</taxon>
        <taxon>Actinomycetes</taxon>
        <taxon>Pseudonocardiales</taxon>
        <taxon>Pseudonocardiaceae</taxon>
        <taxon>Kibdelosporangium</taxon>
    </lineage>
</organism>
<comment type="caution">
    <text evidence="1">The sequence shown here is derived from an EMBL/GenBank/DDBJ whole genome shotgun (WGS) entry which is preliminary data.</text>
</comment>
<evidence type="ECO:0000313" key="2">
    <source>
        <dbReference type="Proteomes" id="UP000763557"/>
    </source>
</evidence>
<dbReference type="Pfam" id="PF10824">
    <property type="entry name" value="T7SS_ESX_EspC"/>
    <property type="match status" value="1"/>
</dbReference>
<name>A0ABX2FG60_9PSEU</name>
<accession>A0ABX2FG60</accession>
<proteinExistence type="predicted"/>
<protein>
    <submittedName>
        <fullName evidence="1">Excreted virulence factor EspC, type VII ESX diderm</fullName>
    </submittedName>
</protein>
<keyword evidence="2" id="KW-1185">Reference proteome</keyword>
<dbReference type="Proteomes" id="UP000763557">
    <property type="component" value="Unassembled WGS sequence"/>
</dbReference>